<feature type="domain" description="SD-repeat containing protein B" evidence="6">
    <location>
        <begin position="382"/>
        <end position="444"/>
    </location>
</feature>
<organism evidence="7 8">
    <name type="scientific">Amycolatopsis alba DSM 44262</name>
    <dbReference type="NCBI Taxonomy" id="1125972"/>
    <lineage>
        <taxon>Bacteria</taxon>
        <taxon>Bacillati</taxon>
        <taxon>Actinomycetota</taxon>
        <taxon>Actinomycetes</taxon>
        <taxon>Pseudonocardiales</taxon>
        <taxon>Pseudonocardiaceae</taxon>
        <taxon>Amycolatopsis</taxon>
    </lineage>
</organism>
<dbReference type="AlphaFoldDB" id="A0A229S4Y5"/>
<dbReference type="InterPro" id="IPR013783">
    <property type="entry name" value="Ig-like_fold"/>
</dbReference>
<keyword evidence="8" id="KW-1185">Reference proteome</keyword>
<keyword evidence="3 4" id="KW-0732">Signal</keyword>
<gene>
    <name evidence="7" type="ORF">CFP75_06225</name>
</gene>
<evidence type="ECO:0000259" key="6">
    <source>
        <dbReference type="Pfam" id="PF17210"/>
    </source>
</evidence>
<dbReference type="InterPro" id="IPR033764">
    <property type="entry name" value="Sdr_B"/>
</dbReference>
<evidence type="ECO:0000256" key="1">
    <source>
        <dbReference type="ARBA" id="ARBA00004613"/>
    </source>
</evidence>
<dbReference type="InterPro" id="IPR001434">
    <property type="entry name" value="OmcB-like_DUF11"/>
</dbReference>
<protein>
    <recommendedName>
        <fullName evidence="9">SD-repeat containing protein B domain-containing protein</fullName>
    </recommendedName>
</protein>
<keyword evidence="2" id="KW-0964">Secreted</keyword>
<evidence type="ECO:0000313" key="8">
    <source>
        <dbReference type="Proteomes" id="UP000215563"/>
    </source>
</evidence>
<accession>A0A229S4Y5</accession>
<feature type="domain" description="DUF11" evidence="5">
    <location>
        <begin position="39"/>
        <end position="147"/>
    </location>
</feature>
<proteinExistence type="predicted"/>
<evidence type="ECO:0000256" key="4">
    <source>
        <dbReference type="SAM" id="SignalP"/>
    </source>
</evidence>
<evidence type="ECO:0000313" key="7">
    <source>
        <dbReference type="EMBL" id="OXM53968.1"/>
    </source>
</evidence>
<dbReference type="RefSeq" id="WP_039795629.1">
    <property type="nucleotide sequence ID" value="NZ_KB913032.1"/>
</dbReference>
<evidence type="ECO:0000256" key="2">
    <source>
        <dbReference type="ARBA" id="ARBA00022525"/>
    </source>
</evidence>
<dbReference type="GO" id="GO:0005975">
    <property type="term" value="P:carbohydrate metabolic process"/>
    <property type="evidence" value="ECO:0007669"/>
    <property type="project" value="UniProtKB-ARBA"/>
</dbReference>
<dbReference type="SUPFAM" id="SSF117074">
    <property type="entry name" value="Hypothetical protein PA1324"/>
    <property type="match status" value="2"/>
</dbReference>
<evidence type="ECO:0008006" key="9">
    <source>
        <dbReference type="Google" id="ProtNLM"/>
    </source>
</evidence>
<name>A0A229S4Y5_AMYAL</name>
<dbReference type="Pfam" id="PF17210">
    <property type="entry name" value="SdrD_B"/>
    <property type="match status" value="1"/>
</dbReference>
<dbReference type="Pfam" id="PF01345">
    <property type="entry name" value="DUF11"/>
    <property type="match status" value="1"/>
</dbReference>
<dbReference type="Gene3D" id="2.60.40.10">
    <property type="entry name" value="Immunoglobulins"/>
    <property type="match status" value="3"/>
</dbReference>
<feature type="chain" id="PRO_5011218479" description="SD-repeat containing protein B domain-containing protein" evidence="4">
    <location>
        <begin position="34"/>
        <end position="471"/>
    </location>
</feature>
<dbReference type="OrthoDB" id="3694469at2"/>
<evidence type="ECO:0000256" key="3">
    <source>
        <dbReference type="ARBA" id="ARBA00022729"/>
    </source>
</evidence>
<feature type="signal peptide" evidence="4">
    <location>
        <begin position="1"/>
        <end position="33"/>
    </location>
</feature>
<comment type="caution">
    <text evidence="7">The sequence shown here is derived from an EMBL/GenBank/DDBJ whole genome shotgun (WGS) entry which is preliminary data.</text>
</comment>
<dbReference type="GO" id="GO:0005576">
    <property type="term" value="C:extracellular region"/>
    <property type="evidence" value="ECO:0007669"/>
    <property type="project" value="UniProtKB-SubCell"/>
</dbReference>
<sequence>MRRTLSGRAIRGLGALTVAFTLAGTVAAAPASAAPGPNLKITAVAAEGRWLRGDTIPIDLQVTNTGDAPATGVRAQGSTQSGPYYAYDSNSLGDLRFDGPGASFQPGESRTYRLTGKVWTTEAGNPLVRISVQAAADTDLSDNTVDVLVALVPLDTTERVAGQVYGDANGDGVAGPGEGFAGLTVRVESFDLPNELVTVTGPDGRFSFDAVPVGPQRGLRIQHGPDGWYLPTYQVLRLDGGDGNLAVNIRGVRPLTESLQASIALDKTTYTIGETATATVTLTNKGTRPLSGLYATCDDPLGFGTNLKIPQEQWGAFGSSRTGALAVGESKVFTFSSKVPDNAIDFGRTFLECEFSGTTELAGPRPSAEGKVPGKRGDVRGQVWVDRNENGTLDPGEGLAGTAVSLYTYSADEQLVSLAQTDANGFATFVDVAVGEYTLRPAAPWRAAGDPAVHHYAAPHNAEWKIKVISG</sequence>
<reference evidence="7 8" key="1">
    <citation type="submission" date="2017-07" db="EMBL/GenBank/DDBJ databases">
        <title>Amycolatopsis alba DSM 44262 Genome sequencing and assembly.</title>
        <authorList>
            <person name="Kaur N."/>
            <person name="Mayilraj S."/>
        </authorList>
    </citation>
    <scope>NUCLEOTIDE SEQUENCE [LARGE SCALE GENOMIC DNA]</scope>
    <source>
        <strain evidence="7 8">DSM 44262</strain>
    </source>
</reference>
<evidence type="ECO:0000259" key="5">
    <source>
        <dbReference type="Pfam" id="PF01345"/>
    </source>
</evidence>
<dbReference type="EMBL" id="NMQU01000015">
    <property type="protein sequence ID" value="OXM53968.1"/>
    <property type="molecule type" value="Genomic_DNA"/>
</dbReference>
<comment type="subcellular location">
    <subcellularLocation>
        <location evidence="1">Secreted</location>
    </subcellularLocation>
</comment>
<dbReference type="Proteomes" id="UP000215563">
    <property type="component" value="Unassembled WGS sequence"/>
</dbReference>